<dbReference type="RefSeq" id="WP_269037167.1">
    <property type="nucleotide sequence ID" value="NZ_CP114040.1"/>
</dbReference>
<evidence type="ECO:0000313" key="2">
    <source>
        <dbReference type="EMBL" id="WAS94832.1"/>
    </source>
</evidence>
<feature type="region of interest" description="Disordered" evidence="1">
    <location>
        <begin position="365"/>
        <end position="399"/>
    </location>
</feature>
<sequence>MAKRVCVIRVDGREIESLYEDMIALEVCEREAEPSTFALKLGIFCRPDSTWTHLDDGEGPATALRLWQRVTVEAGFEGRSEILIDGYIAGLQPEFGTNQSKSSLLVWGHDVSYSMQQEEKVVAWEDRKFSDVAAEIFESYGLEHEVEDSRVVHALDDNLLMQRGTDWDFLNRLAAQLGYELFVRGAKGYFRKPKLATTPQRDIAIGLGYATANAIRFKPKIVGDRPSRVRIARIDPIAKTFESLEVAVSPQQQLGREGVDDQRAGRSAAGRSTTIAQPIAFGSEQEMESFAEGVRRHHDWIVQAEGELDGKLYGAALRARAIVPIRGAGRQFSGDYYVTKVVHRFTLEEYRQRFWVQRNATEEPAFGRLRTPREQEPRVQAKGGEERVETRKPGREVAP</sequence>
<reference evidence="2" key="1">
    <citation type="submission" date="2022-11" db="EMBL/GenBank/DDBJ databases">
        <title>Minimal conservation of predation-associated metabolite biosynthetic gene clusters underscores biosynthetic potential of Myxococcota including descriptions for ten novel species: Archangium lansinium sp. nov., Myxococcus landrumus sp. nov., Nannocystis bai.</title>
        <authorList>
            <person name="Ahearne A."/>
            <person name="Stevens C."/>
            <person name="Dowd S."/>
        </authorList>
    </citation>
    <scope>NUCLEOTIDE SEQUENCE</scope>
    <source>
        <strain evidence="2">Fl3</strain>
    </source>
</reference>
<dbReference type="Proteomes" id="UP001164459">
    <property type="component" value="Chromosome"/>
</dbReference>
<dbReference type="EMBL" id="CP114040">
    <property type="protein sequence ID" value="WAS94832.1"/>
    <property type="molecule type" value="Genomic_DNA"/>
</dbReference>
<evidence type="ECO:0008006" key="4">
    <source>
        <dbReference type="Google" id="ProtNLM"/>
    </source>
</evidence>
<evidence type="ECO:0000256" key="1">
    <source>
        <dbReference type="SAM" id="MobiDB-lite"/>
    </source>
</evidence>
<dbReference type="SUPFAM" id="SSF69279">
    <property type="entry name" value="Phage tail proteins"/>
    <property type="match status" value="1"/>
</dbReference>
<gene>
    <name evidence="2" type="ORF">O0S08_01615</name>
</gene>
<proteinExistence type="predicted"/>
<keyword evidence="3" id="KW-1185">Reference proteome</keyword>
<feature type="compositionally biased region" description="Basic and acidic residues" evidence="1">
    <location>
        <begin position="371"/>
        <end position="399"/>
    </location>
</feature>
<organism evidence="2 3">
    <name type="scientific">Nannocystis punicea</name>
    <dbReference type="NCBI Taxonomy" id="2995304"/>
    <lineage>
        <taxon>Bacteria</taxon>
        <taxon>Pseudomonadati</taxon>
        <taxon>Myxococcota</taxon>
        <taxon>Polyangia</taxon>
        <taxon>Nannocystales</taxon>
        <taxon>Nannocystaceae</taxon>
        <taxon>Nannocystis</taxon>
    </lineage>
</organism>
<name>A0ABY7H6V9_9BACT</name>
<protein>
    <recommendedName>
        <fullName evidence="4">Phage protein D</fullName>
    </recommendedName>
</protein>
<evidence type="ECO:0000313" key="3">
    <source>
        <dbReference type="Proteomes" id="UP001164459"/>
    </source>
</evidence>
<accession>A0ABY7H6V9</accession>